<dbReference type="Pfam" id="PF12670">
    <property type="entry name" value="DUF3792"/>
    <property type="match status" value="1"/>
</dbReference>
<keyword evidence="1" id="KW-0472">Membrane</keyword>
<comment type="caution">
    <text evidence="2">The sequence shown here is derived from an EMBL/GenBank/DDBJ whole genome shotgun (WGS) entry which is preliminary data.</text>
</comment>
<dbReference type="AlphaFoldDB" id="A0A9D1Z9D0"/>
<keyword evidence="1" id="KW-0812">Transmembrane</keyword>
<organism evidence="2 3">
    <name type="scientific">Candidatus Borkfalkia excrementavium</name>
    <dbReference type="NCBI Taxonomy" id="2838505"/>
    <lineage>
        <taxon>Bacteria</taxon>
        <taxon>Bacillati</taxon>
        <taxon>Bacillota</taxon>
        <taxon>Clostridia</taxon>
        <taxon>Christensenellales</taxon>
        <taxon>Christensenellaceae</taxon>
        <taxon>Candidatus Borkfalkia</taxon>
    </lineage>
</organism>
<name>A0A9D1Z9D0_9FIRM</name>
<evidence type="ECO:0000256" key="1">
    <source>
        <dbReference type="SAM" id="Phobius"/>
    </source>
</evidence>
<feature type="transmembrane region" description="Helical" evidence="1">
    <location>
        <begin position="43"/>
        <end position="64"/>
    </location>
</feature>
<accession>A0A9D1Z9D0</accession>
<feature type="transmembrane region" description="Helical" evidence="1">
    <location>
        <begin position="12"/>
        <end position="37"/>
    </location>
</feature>
<dbReference type="Proteomes" id="UP000824135">
    <property type="component" value="Unassembled WGS sequence"/>
</dbReference>
<proteinExistence type="predicted"/>
<evidence type="ECO:0000313" key="3">
    <source>
        <dbReference type="Proteomes" id="UP000824135"/>
    </source>
</evidence>
<protein>
    <submittedName>
        <fullName evidence="2">YrzE family protein</fullName>
    </submittedName>
</protein>
<evidence type="ECO:0000313" key="2">
    <source>
        <dbReference type="EMBL" id="HIY78550.1"/>
    </source>
</evidence>
<reference evidence="2" key="2">
    <citation type="submission" date="2021-04" db="EMBL/GenBank/DDBJ databases">
        <authorList>
            <person name="Gilroy R."/>
        </authorList>
    </citation>
    <scope>NUCLEOTIDE SEQUENCE</scope>
    <source>
        <strain evidence="2">CHK199-9574</strain>
    </source>
</reference>
<feature type="transmembrane region" description="Helical" evidence="1">
    <location>
        <begin position="76"/>
        <end position="99"/>
    </location>
</feature>
<reference evidence="2" key="1">
    <citation type="journal article" date="2021" name="PeerJ">
        <title>Extensive microbial diversity within the chicken gut microbiome revealed by metagenomics and culture.</title>
        <authorList>
            <person name="Gilroy R."/>
            <person name="Ravi A."/>
            <person name="Getino M."/>
            <person name="Pursley I."/>
            <person name="Horton D.L."/>
            <person name="Alikhan N.F."/>
            <person name="Baker D."/>
            <person name="Gharbi K."/>
            <person name="Hall N."/>
            <person name="Watson M."/>
            <person name="Adriaenssens E.M."/>
            <person name="Foster-Nyarko E."/>
            <person name="Jarju S."/>
            <person name="Secka A."/>
            <person name="Antonio M."/>
            <person name="Oren A."/>
            <person name="Chaudhuri R.R."/>
            <person name="La Ragione R."/>
            <person name="Hildebrand F."/>
            <person name="Pallen M.J."/>
        </authorList>
    </citation>
    <scope>NUCLEOTIDE SEQUENCE</scope>
    <source>
        <strain evidence="2">CHK199-9574</strain>
    </source>
</reference>
<sequence length="127" mass="13230">MSGEKKSAFAQIGKSAGVSVVFTLAAVLVFALFIKLFSIGSSVIMPVNQVIKLLAIFVGCFFCIKPGKAFFKGIASGILVVLLTYFIFAILAGEISFGWSNVLDLLFGAIAGGISALISATVRSKAS</sequence>
<gene>
    <name evidence="2" type="ORF">H9728_05850</name>
</gene>
<dbReference type="EMBL" id="DXCO01000037">
    <property type="protein sequence ID" value="HIY78550.1"/>
    <property type="molecule type" value="Genomic_DNA"/>
</dbReference>
<dbReference type="InterPro" id="IPR023804">
    <property type="entry name" value="DUF3792_TM"/>
</dbReference>
<feature type="transmembrane region" description="Helical" evidence="1">
    <location>
        <begin position="105"/>
        <end position="122"/>
    </location>
</feature>
<keyword evidence="1" id="KW-1133">Transmembrane helix</keyword>